<evidence type="ECO:0000313" key="2">
    <source>
        <dbReference type="EMBL" id="CAJ1957907.1"/>
    </source>
</evidence>
<dbReference type="EMBL" id="CAKOGP040001958">
    <property type="protein sequence ID" value="CAJ1957907.1"/>
    <property type="molecule type" value="Genomic_DNA"/>
</dbReference>
<keyword evidence="1" id="KW-1133">Transmembrane helix</keyword>
<keyword evidence="3" id="KW-1185">Reference proteome</keyword>
<reference evidence="2" key="1">
    <citation type="submission" date="2023-08" db="EMBL/GenBank/DDBJ databases">
        <authorList>
            <person name="Audoor S."/>
            <person name="Bilcke G."/>
        </authorList>
    </citation>
    <scope>NUCLEOTIDE SEQUENCE</scope>
</reference>
<gene>
    <name evidence="2" type="ORF">CYCCA115_LOCUS16936</name>
</gene>
<dbReference type="AlphaFoldDB" id="A0AAD2FZM0"/>
<proteinExistence type="predicted"/>
<feature type="transmembrane region" description="Helical" evidence="1">
    <location>
        <begin position="12"/>
        <end position="36"/>
    </location>
</feature>
<dbReference type="Proteomes" id="UP001295423">
    <property type="component" value="Unassembled WGS sequence"/>
</dbReference>
<accession>A0AAD2FZM0</accession>
<organism evidence="2 3">
    <name type="scientific">Cylindrotheca closterium</name>
    <dbReference type="NCBI Taxonomy" id="2856"/>
    <lineage>
        <taxon>Eukaryota</taxon>
        <taxon>Sar</taxon>
        <taxon>Stramenopiles</taxon>
        <taxon>Ochrophyta</taxon>
        <taxon>Bacillariophyta</taxon>
        <taxon>Bacillariophyceae</taxon>
        <taxon>Bacillariophycidae</taxon>
        <taxon>Bacillariales</taxon>
        <taxon>Bacillariaceae</taxon>
        <taxon>Cylindrotheca</taxon>
    </lineage>
</organism>
<evidence type="ECO:0000313" key="3">
    <source>
        <dbReference type="Proteomes" id="UP001295423"/>
    </source>
</evidence>
<keyword evidence="1" id="KW-0472">Membrane</keyword>
<sequence>MISFIQLTNQPIIIISTMLTTLTFLFTANAAFLLGFKLQPENLAFKATVAPVGVTLNEGVSSPTKPSVSLNLSFEIHPQAILDLFETVTTECQQIYKVYEPVAIDLLNTASDQLARAYEKYQPIAWELFDETIRPLALDLLDIISTEFQQFYGFFTEDVSVPYDAATIGNQSFVICRQASCSCSTNGEDESSSHQQCHQSNKRRQIGHYAEIQVSHAPLSSIATNLSK</sequence>
<comment type="caution">
    <text evidence="2">The sequence shown here is derived from an EMBL/GenBank/DDBJ whole genome shotgun (WGS) entry which is preliminary data.</text>
</comment>
<evidence type="ECO:0000256" key="1">
    <source>
        <dbReference type="SAM" id="Phobius"/>
    </source>
</evidence>
<name>A0AAD2FZM0_9STRA</name>
<protein>
    <submittedName>
        <fullName evidence="2">Uncharacterized protein</fullName>
    </submittedName>
</protein>
<keyword evidence="1" id="KW-0812">Transmembrane</keyword>